<dbReference type="EMBL" id="MWWR01000015">
    <property type="protein sequence ID" value="OZG50575.1"/>
    <property type="molecule type" value="Genomic_DNA"/>
</dbReference>
<feature type="transmembrane region" description="Helical" evidence="2">
    <location>
        <begin position="59"/>
        <end position="79"/>
    </location>
</feature>
<dbReference type="RefSeq" id="WP_094661234.1">
    <property type="nucleotide sequence ID" value="NZ_MWWR01000015.1"/>
</dbReference>
<gene>
    <name evidence="4" type="ORF">PSRA_1430</name>
</gene>
<comment type="caution">
    <text evidence="4">The sequence shown here is derived from an EMBL/GenBank/DDBJ whole genome shotgun (WGS) entry which is preliminary data.</text>
</comment>
<evidence type="ECO:0000313" key="4">
    <source>
        <dbReference type="EMBL" id="OZG50575.1"/>
    </source>
</evidence>
<dbReference type="Gene3D" id="3.40.30.10">
    <property type="entry name" value="Glutaredoxin"/>
    <property type="match status" value="1"/>
</dbReference>
<reference evidence="4 5" key="1">
    <citation type="journal article" date="2017" name="BMC Genomics">
        <title>Comparative genomic and phylogenomic analyses of the Bifidobacteriaceae family.</title>
        <authorList>
            <person name="Lugli G.A."/>
            <person name="Milani C."/>
            <person name="Turroni F."/>
            <person name="Duranti S."/>
            <person name="Mancabelli L."/>
            <person name="Mangifesta M."/>
            <person name="Ferrario C."/>
            <person name="Modesto M."/>
            <person name="Mattarelli P."/>
            <person name="Jiri K."/>
            <person name="van Sinderen D."/>
            <person name="Ventura M."/>
        </authorList>
    </citation>
    <scope>NUCLEOTIDE SEQUENCE [LARGE SCALE GENOMIC DNA]</scope>
    <source>
        <strain evidence="4 5">DSM 24742</strain>
    </source>
</reference>
<dbReference type="Pfam" id="PF13462">
    <property type="entry name" value="Thioredoxin_4"/>
    <property type="match status" value="1"/>
</dbReference>
<name>A0A261EUR8_9BIFI</name>
<dbReference type="InterPro" id="IPR012336">
    <property type="entry name" value="Thioredoxin-like_fold"/>
</dbReference>
<evidence type="ECO:0000256" key="2">
    <source>
        <dbReference type="SAM" id="Phobius"/>
    </source>
</evidence>
<accession>A0A261EUR8</accession>
<keyword evidence="2" id="KW-0812">Transmembrane</keyword>
<dbReference type="SUPFAM" id="SSF52833">
    <property type="entry name" value="Thioredoxin-like"/>
    <property type="match status" value="1"/>
</dbReference>
<dbReference type="AlphaFoldDB" id="A0A261EUR8"/>
<evidence type="ECO:0000313" key="5">
    <source>
        <dbReference type="Proteomes" id="UP000216725"/>
    </source>
</evidence>
<evidence type="ECO:0000256" key="1">
    <source>
        <dbReference type="SAM" id="MobiDB-lite"/>
    </source>
</evidence>
<dbReference type="InterPro" id="IPR036249">
    <property type="entry name" value="Thioredoxin-like_sf"/>
</dbReference>
<feature type="compositionally biased region" description="Polar residues" evidence="1">
    <location>
        <begin position="1"/>
        <end position="14"/>
    </location>
</feature>
<evidence type="ECO:0000259" key="3">
    <source>
        <dbReference type="Pfam" id="PF13462"/>
    </source>
</evidence>
<dbReference type="OrthoDB" id="117402at2"/>
<protein>
    <submittedName>
        <fullName evidence="4">DSBA oxidoreductase</fullName>
    </submittedName>
</protein>
<feature type="domain" description="Thioredoxin-like fold" evidence="3">
    <location>
        <begin position="138"/>
        <end position="297"/>
    </location>
</feature>
<keyword evidence="2" id="KW-1133">Transmembrane helix</keyword>
<dbReference type="CDD" id="cd02972">
    <property type="entry name" value="DsbA_family"/>
    <property type="match status" value="1"/>
</dbReference>
<sequence>MTTQDSNNSQQNGGDSAPKPASKPGNSRTRRRAAQRAKAAEAARQRQEQEARERRTRSLILAVAALIVVVALIAGIIIWNKNSSKTTDTAAQASEEQSAYATLQETLKTVQNIPSHATDQGGFVITKNYDYQKIDGAPTIEEYFDPLCPGCGSLNRKIDTELETMVKAGQINLEIHPNGFLDQLTTDQYPTRAAAAIAYVAENDPEHVLDFIKGLYAEDFQPSETNYKAVSDADIQQVATDAGVTADVASHCTDGTYIEWVDAMHTYTPHRAITKNVEGNNKGSMTTPTIIINGYFWNLVELTSSDYAQLILQAIGLDESNVGTNVMPSIGSDGAPLVGANYLSSSDSASSSSSSSK</sequence>
<feature type="compositionally biased region" description="Basic and acidic residues" evidence="1">
    <location>
        <begin position="38"/>
        <end position="53"/>
    </location>
</feature>
<keyword evidence="5" id="KW-1185">Reference proteome</keyword>
<organism evidence="4 5">
    <name type="scientific">Pseudoscardovia radai</name>
    <dbReference type="NCBI Taxonomy" id="987066"/>
    <lineage>
        <taxon>Bacteria</taxon>
        <taxon>Bacillati</taxon>
        <taxon>Actinomycetota</taxon>
        <taxon>Actinomycetes</taxon>
        <taxon>Bifidobacteriales</taxon>
        <taxon>Bifidobacteriaceae</taxon>
        <taxon>Pseudoscardovia</taxon>
    </lineage>
</organism>
<feature type="region of interest" description="Disordered" evidence="1">
    <location>
        <begin position="1"/>
        <end position="53"/>
    </location>
</feature>
<dbReference type="Proteomes" id="UP000216725">
    <property type="component" value="Unassembled WGS sequence"/>
</dbReference>
<keyword evidence="2" id="KW-0472">Membrane</keyword>
<proteinExistence type="predicted"/>